<reference evidence="1 2" key="1">
    <citation type="submission" date="2021-03" db="EMBL/GenBank/DDBJ databases">
        <title>Genomic Encyclopedia of Type Strains, Phase IV (KMG-IV): sequencing the most valuable type-strain genomes for metagenomic binning, comparative biology and taxonomic classification.</title>
        <authorList>
            <person name="Goeker M."/>
        </authorList>
    </citation>
    <scope>NUCLEOTIDE SEQUENCE [LARGE SCALE GENOMIC DNA]</scope>
    <source>
        <strain evidence="1 2">DSM 6139</strain>
    </source>
</reference>
<keyword evidence="2" id="KW-1185">Reference proteome</keyword>
<dbReference type="InterPro" id="IPR025062">
    <property type="entry name" value="DUF4003"/>
</dbReference>
<protein>
    <recommendedName>
        <fullName evidence="3">DUF4003 domain-containing protein</fullName>
    </recommendedName>
</protein>
<evidence type="ECO:0008006" key="3">
    <source>
        <dbReference type="Google" id="ProtNLM"/>
    </source>
</evidence>
<gene>
    <name evidence="1" type="ORF">J2Z34_000479</name>
</gene>
<dbReference type="EMBL" id="JAGGKC010000002">
    <property type="protein sequence ID" value="MBP1918008.1"/>
    <property type="molecule type" value="Genomic_DNA"/>
</dbReference>
<organism evidence="1 2">
    <name type="scientific">Youngiibacter multivorans</name>
    <dbReference type="NCBI Taxonomy" id="937251"/>
    <lineage>
        <taxon>Bacteria</taxon>
        <taxon>Bacillati</taxon>
        <taxon>Bacillota</taxon>
        <taxon>Clostridia</taxon>
        <taxon>Eubacteriales</taxon>
        <taxon>Clostridiaceae</taxon>
        <taxon>Youngiibacter</taxon>
    </lineage>
</organism>
<dbReference type="RefSeq" id="WP_209458248.1">
    <property type="nucleotide sequence ID" value="NZ_JAGGKC010000002.1"/>
</dbReference>
<dbReference type="Pfam" id="PF13170">
    <property type="entry name" value="DUF4003"/>
    <property type="match status" value="1"/>
</dbReference>
<dbReference type="Proteomes" id="UP001519271">
    <property type="component" value="Unassembled WGS sequence"/>
</dbReference>
<evidence type="ECO:0000313" key="2">
    <source>
        <dbReference type="Proteomes" id="UP001519271"/>
    </source>
</evidence>
<accession>A0ABS4G0D1</accession>
<proteinExistence type="predicted"/>
<sequence>MTESLLKNCELFVTNRDILKVNFKWDSSQMHPLCASLCAERDIEADPEKIRACKEIIKENTGLLSEFKGTVLLALATILSFETDPEGKFHQVTESYAALRKEFHSSPYLPLSAFMIADMADSFNYEGIVDKAKRIYKKMKEKHPFLTSSEDAGFAVLFALSDIEEDEAIRRAEECYSLLKGRFFSSDSVQALSHALAMGADTSEEKVARTLEIYEKLKEKGCKYGTGPELATLGMLSLSGSDIDTIVEDVAALDQHLTTVKGFGTFGTGKAQRLMYASFLTANGYKKSGLSSAIKASLVNSVTSLIIAEQVAVIAIIAATSASSSTSS</sequence>
<name>A0ABS4G0D1_9CLOT</name>
<evidence type="ECO:0000313" key="1">
    <source>
        <dbReference type="EMBL" id="MBP1918008.1"/>
    </source>
</evidence>
<comment type="caution">
    <text evidence="1">The sequence shown here is derived from an EMBL/GenBank/DDBJ whole genome shotgun (WGS) entry which is preliminary data.</text>
</comment>